<gene>
    <name evidence="1" type="ORF">QYM36_010522</name>
</gene>
<evidence type="ECO:0000313" key="2">
    <source>
        <dbReference type="Proteomes" id="UP001187531"/>
    </source>
</evidence>
<reference evidence="1" key="1">
    <citation type="submission" date="2023-07" db="EMBL/GenBank/DDBJ databases">
        <title>Chromosome-level genome assembly of Artemia franciscana.</title>
        <authorList>
            <person name="Jo E."/>
        </authorList>
    </citation>
    <scope>NUCLEOTIDE SEQUENCE</scope>
    <source>
        <tissue evidence="1">Whole body</tissue>
    </source>
</reference>
<dbReference type="AlphaFoldDB" id="A0AA88HRY1"/>
<accession>A0AA88HRY1</accession>
<sequence length="111" mass="12435">MPSKPQLFYMVASRTTPIIGLKSSQELNLVKLILNIEAKIQTDQSTNTPKGYEDVFEGIGMLSGDCEIHQKENATPTVHLARKVPIAMRDKIKNELVHLEELGIIESHCSY</sequence>
<dbReference type="Proteomes" id="UP001187531">
    <property type="component" value="Unassembled WGS sequence"/>
</dbReference>
<evidence type="ECO:0000313" key="1">
    <source>
        <dbReference type="EMBL" id="KAK2715988.1"/>
    </source>
</evidence>
<comment type="caution">
    <text evidence="1">The sequence shown here is derived from an EMBL/GenBank/DDBJ whole genome shotgun (WGS) entry which is preliminary data.</text>
</comment>
<name>A0AA88HRY1_ARTSF</name>
<dbReference type="EMBL" id="JAVRJZ010000012">
    <property type="protein sequence ID" value="KAK2715988.1"/>
    <property type="molecule type" value="Genomic_DNA"/>
</dbReference>
<protein>
    <submittedName>
        <fullName evidence="1">Uncharacterized protein</fullName>
    </submittedName>
</protein>
<proteinExistence type="predicted"/>
<organism evidence="1 2">
    <name type="scientific">Artemia franciscana</name>
    <name type="common">Brine shrimp</name>
    <name type="synonym">Artemia sanfranciscana</name>
    <dbReference type="NCBI Taxonomy" id="6661"/>
    <lineage>
        <taxon>Eukaryota</taxon>
        <taxon>Metazoa</taxon>
        <taxon>Ecdysozoa</taxon>
        <taxon>Arthropoda</taxon>
        <taxon>Crustacea</taxon>
        <taxon>Branchiopoda</taxon>
        <taxon>Anostraca</taxon>
        <taxon>Artemiidae</taxon>
        <taxon>Artemia</taxon>
    </lineage>
</organism>
<keyword evidence="2" id="KW-1185">Reference proteome</keyword>